<dbReference type="Gene3D" id="2.60.40.420">
    <property type="entry name" value="Cupredoxins - blue copper proteins"/>
    <property type="match status" value="3"/>
</dbReference>
<dbReference type="PROSITE" id="PS51257">
    <property type="entry name" value="PROKAR_LIPOPROTEIN"/>
    <property type="match status" value="1"/>
</dbReference>
<feature type="region of interest" description="Disordered" evidence="2">
    <location>
        <begin position="26"/>
        <end position="50"/>
    </location>
</feature>
<sequence length="886" mass="96757">MRTRHLAHLCVPVVIVAAWTGCGPAPEDADQQPIGKVEQASGPPSTNQQLLDPTTIPQFVDQLPIPRTFAPTLIRDGSGRVVRQEFTVSVAPSKAQMLPPGFPDTTVMAFGGQVKIPGSTSTEFIRSVPGSVFENTRGIPTTLHWLNQITTNHFLPIDPTLHWANPNFIEPPSPPFSPFPPGYSKALSNVGMVTHNHGLVVLSGHDGIAEEWFTNSGVTGPIYVTRDYDMPNQQPGTQLFYHDHTMGMTRIGLYAGQLGAAYFIRDPNSRLDQSTSPLPRDGFEIPLVLSDRAFFTDGELNFPRESANVSNAYWQPGEDSDVIVVNGKTWPNLNVQRRHYRFRTLGASNSRIFTVQLDNNGTIVPFTIIGSDGGYLPAPQVVNEVTLGITERADILVDFSRFARGTKILMRNTNVDPDVENPETVGKIMQFTVQDSPAVSPPALPASLFPPRPALSANAPRRIKTFHNILAQNGDQLRSVDGGIDFTAPTTEFPLVGSTEEWTLVNIPGGASHQIHIHLIEFQVVNRQTFDSDAYLQRWLLLNGHRPVTRPITLDPNPYLTGTPTTLPYETGWKDTVRVAPGEVVKVLARWAPQETPAGGVQPGENQFPIDPTTPPGYLWHCHIVAHEDHDMMRMMPLVNSWGPGIAYKRGTVVAYQNVDYRARVDHTSISNQPPRGTLSVWERVNNNDGTWQPQIIYAVGDRALYNGQLYVAKQIHQAQSDWQPSTTPSLWDPYPMTACAQLAILCRGEADPAASKCHDDGAAGDENVCGGEFQDCLAACTDNGGLPHEAAPPCSGLCTANAFKVPDGATFNSGALGTNSSCFETRSEIRTGTCQGFAAGRELTVNGVRMACDGSNWRLPRQRNGGYCIQTNAGNNSSASFSVRH</sequence>
<keyword evidence="5" id="KW-1185">Reference proteome</keyword>
<dbReference type="EMBL" id="CP089982">
    <property type="protein sequence ID" value="WXA96329.1"/>
    <property type="molecule type" value="Genomic_DNA"/>
</dbReference>
<dbReference type="Gene3D" id="2.10.10.20">
    <property type="entry name" value="Carbohydrate-binding module superfamily 5/12"/>
    <property type="match status" value="2"/>
</dbReference>
<dbReference type="Proteomes" id="UP001379533">
    <property type="component" value="Chromosome"/>
</dbReference>
<feature type="domain" description="Chitin-binding type-3" evidence="3">
    <location>
        <begin position="689"/>
        <end position="735"/>
    </location>
</feature>
<dbReference type="PANTHER" id="PTHR48267:SF1">
    <property type="entry name" value="BILIRUBIN OXIDASE"/>
    <property type="match status" value="1"/>
</dbReference>
<feature type="domain" description="Chitin-binding type-3" evidence="3">
    <location>
        <begin position="639"/>
        <end position="685"/>
    </location>
</feature>
<evidence type="ECO:0000313" key="4">
    <source>
        <dbReference type="EMBL" id="WXA96329.1"/>
    </source>
</evidence>
<dbReference type="SUPFAM" id="SSF51055">
    <property type="entry name" value="Carbohydrate binding domain"/>
    <property type="match status" value="2"/>
</dbReference>
<keyword evidence="1" id="KW-0378">Hydrolase</keyword>
<dbReference type="InterPro" id="IPR008972">
    <property type="entry name" value="Cupredoxin"/>
</dbReference>
<dbReference type="RefSeq" id="WP_394846945.1">
    <property type="nucleotide sequence ID" value="NZ_CP089982.1"/>
</dbReference>
<dbReference type="CDD" id="cd12214">
    <property type="entry name" value="ChiA1_BD"/>
    <property type="match status" value="2"/>
</dbReference>
<dbReference type="PANTHER" id="PTHR48267">
    <property type="entry name" value="CUPREDOXIN SUPERFAMILY PROTEIN"/>
    <property type="match status" value="1"/>
</dbReference>
<evidence type="ECO:0000256" key="2">
    <source>
        <dbReference type="SAM" id="MobiDB-lite"/>
    </source>
</evidence>
<protein>
    <submittedName>
        <fullName evidence="4">Multicopper oxidase domain-containing protein</fullName>
    </submittedName>
</protein>
<evidence type="ECO:0000256" key="1">
    <source>
        <dbReference type="ARBA" id="ARBA00022801"/>
    </source>
</evidence>
<dbReference type="Pfam" id="PF07731">
    <property type="entry name" value="Cu-oxidase_2"/>
    <property type="match status" value="1"/>
</dbReference>
<dbReference type="InterPro" id="IPR036573">
    <property type="entry name" value="CBM_sf_5/12"/>
</dbReference>
<dbReference type="SMART" id="SM00495">
    <property type="entry name" value="ChtBD3"/>
    <property type="match status" value="2"/>
</dbReference>
<dbReference type="InterPro" id="IPR011706">
    <property type="entry name" value="Cu-oxidase_C"/>
</dbReference>
<name>A0ABZ2KCK5_9BACT</name>
<organism evidence="4 5">
    <name type="scientific">Pendulispora brunnea</name>
    <dbReference type="NCBI Taxonomy" id="2905690"/>
    <lineage>
        <taxon>Bacteria</taxon>
        <taxon>Pseudomonadati</taxon>
        <taxon>Myxococcota</taxon>
        <taxon>Myxococcia</taxon>
        <taxon>Myxococcales</taxon>
        <taxon>Sorangiineae</taxon>
        <taxon>Pendulisporaceae</taxon>
        <taxon>Pendulispora</taxon>
    </lineage>
</organism>
<evidence type="ECO:0000313" key="5">
    <source>
        <dbReference type="Proteomes" id="UP001379533"/>
    </source>
</evidence>
<proteinExistence type="predicted"/>
<dbReference type="CDD" id="cd13868">
    <property type="entry name" value="CuRO_2_CotA_like"/>
    <property type="match status" value="1"/>
</dbReference>
<dbReference type="InterPro" id="IPR003610">
    <property type="entry name" value="CBM5/12"/>
</dbReference>
<gene>
    <name evidence="4" type="ORF">LZC95_05695</name>
</gene>
<accession>A0ABZ2KCK5</accession>
<evidence type="ECO:0000259" key="3">
    <source>
        <dbReference type="SMART" id="SM00495"/>
    </source>
</evidence>
<dbReference type="Pfam" id="PF02839">
    <property type="entry name" value="CBM_5_12"/>
    <property type="match status" value="2"/>
</dbReference>
<reference evidence="4 5" key="1">
    <citation type="submission" date="2021-12" db="EMBL/GenBank/DDBJ databases">
        <title>Discovery of the Pendulisporaceae a myxobacterial family with distinct sporulation behavior and unique specialized metabolism.</title>
        <authorList>
            <person name="Garcia R."/>
            <person name="Popoff A."/>
            <person name="Bader C.D."/>
            <person name="Loehr J."/>
            <person name="Walesch S."/>
            <person name="Walt C."/>
            <person name="Boldt J."/>
            <person name="Bunk B."/>
            <person name="Haeckl F.J.F.P.J."/>
            <person name="Gunesch A.P."/>
            <person name="Birkelbach J."/>
            <person name="Nuebel U."/>
            <person name="Pietschmann T."/>
            <person name="Bach T."/>
            <person name="Mueller R."/>
        </authorList>
    </citation>
    <scope>NUCLEOTIDE SEQUENCE [LARGE SCALE GENOMIC DNA]</scope>
    <source>
        <strain evidence="4 5">MSr12523</strain>
    </source>
</reference>
<dbReference type="SUPFAM" id="SSF49503">
    <property type="entry name" value="Cupredoxins"/>
    <property type="match status" value="3"/>
</dbReference>
<dbReference type="InterPro" id="IPR045087">
    <property type="entry name" value="Cu-oxidase_fam"/>
</dbReference>